<evidence type="ECO:0000313" key="3">
    <source>
        <dbReference type="Proteomes" id="UP000286715"/>
    </source>
</evidence>
<dbReference type="SUPFAM" id="SSF56300">
    <property type="entry name" value="Metallo-dependent phosphatases"/>
    <property type="match status" value="1"/>
</dbReference>
<keyword evidence="3" id="KW-1185">Reference proteome</keyword>
<dbReference type="Pfam" id="PF00149">
    <property type="entry name" value="Metallophos"/>
    <property type="match status" value="1"/>
</dbReference>
<dbReference type="Gene3D" id="3.60.21.10">
    <property type="match status" value="1"/>
</dbReference>
<dbReference type="AlphaFoldDB" id="A0A401XN30"/>
<evidence type="ECO:0000313" key="2">
    <source>
        <dbReference type="EMBL" id="GCD78421.1"/>
    </source>
</evidence>
<dbReference type="PANTHER" id="PTHR42850">
    <property type="entry name" value="METALLOPHOSPHOESTERASE"/>
    <property type="match status" value="1"/>
</dbReference>
<dbReference type="GO" id="GO:0005737">
    <property type="term" value="C:cytoplasm"/>
    <property type="evidence" value="ECO:0007669"/>
    <property type="project" value="TreeGrafter"/>
</dbReference>
<feature type="domain" description="Serine/threonine specific protein phosphatases" evidence="1">
    <location>
        <begin position="65"/>
        <end position="70"/>
    </location>
</feature>
<reference evidence="2 3" key="1">
    <citation type="submission" date="2018-11" db="EMBL/GenBank/DDBJ databases">
        <title>Schleiferia aggregans sp. nov., a moderately thermophilic heterotrophic bacterium isolated from microbial mats at a terrestrial hot spring.</title>
        <authorList>
            <person name="Iino T."/>
            <person name="Ohkuma M."/>
            <person name="Haruta S."/>
        </authorList>
    </citation>
    <scope>NUCLEOTIDE SEQUENCE [LARGE SCALE GENOMIC DNA]</scope>
    <source>
        <strain evidence="2 3">LA</strain>
    </source>
</reference>
<dbReference type="RefSeq" id="WP_124398479.1">
    <property type="nucleotide sequence ID" value="NZ_BHZE01000023.1"/>
</dbReference>
<proteinExistence type="predicted"/>
<protein>
    <submittedName>
        <fullName evidence="2">Serine/threonine protein phosphatase</fullName>
    </submittedName>
</protein>
<dbReference type="GO" id="GO:0016791">
    <property type="term" value="F:phosphatase activity"/>
    <property type="evidence" value="ECO:0007669"/>
    <property type="project" value="TreeGrafter"/>
</dbReference>
<dbReference type="OrthoDB" id="9808081at2"/>
<dbReference type="PROSITE" id="PS00125">
    <property type="entry name" value="SER_THR_PHOSPHATASE"/>
    <property type="match status" value="1"/>
</dbReference>
<dbReference type="GO" id="GO:0110154">
    <property type="term" value="P:RNA decapping"/>
    <property type="evidence" value="ECO:0007669"/>
    <property type="project" value="TreeGrafter"/>
</dbReference>
<comment type="caution">
    <text evidence="2">The sequence shown here is derived from an EMBL/GenBank/DDBJ whole genome shotgun (WGS) entry which is preliminary data.</text>
</comment>
<sequence>MNLLVVGDVHGCHYTFKNLVKAHWNPENEFLIQLGDFINKGPHSAKVIRFALKLMNKYPYLVYFLRGNHEHMFLDSLRSGSFNVINRETFNQVKAHPKLELNKVKNWIKSLPIKWENKNVLITHAGVSRTSIDPFNPYSDHNVLINREPLKLMQKLQIAGHVVQPLGKPTYVPRENAWHIDTGAYLGMKLSAVRISYTGQLLQIITVDTDPRDLPQSAANTTLSTNDSLKFF</sequence>
<dbReference type="GO" id="GO:0008803">
    <property type="term" value="F:bis(5'-nucleosyl)-tetraphosphatase (symmetrical) activity"/>
    <property type="evidence" value="ECO:0007669"/>
    <property type="project" value="TreeGrafter"/>
</dbReference>
<name>A0A401XN30_9FLAO</name>
<dbReference type="InterPro" id="IPR050126">
    <property type="entry name" value="Ap4A_hydrolase"/>
</dbReference>
<dbReference type="PRINTS" id="PR00114">
    <property type="entry name" value="STPHPHTASE"/>
</dbReference>
<dbReference type="EMBL" id="BHZE01000023">
    <property type="protein sequence ID" value="GCD78421.1"/>
    <property type="molecule type" value="Genomic_DNA"/>
</dbReference>
<dbReference type="Proteomes" id="UP000286715">
    <property type="component" value="Unassembled WGS sequence"/>
</dbReference>
<dbReference type="InterPro" id="IPR004843">
    <property type="entry name" value="Calcineurin-like_PHP"/>
</dbReference>
<dbReference type="PANTHER" id="PTHR42850:SF4">
    <property type="entry name" value="ZINC-DEPENDENT ENDOPOLYPHOSPHATASE"/>
    <property type="match status" value="1"/>
</dbReference>
<dbReference type="CDD" id="cd00144">
    <property type="entry name" value="MPP_PPP_family"/>
    <property type="match status" value="1"/>
</dbReference>
<evidence type="ECO:0000259" key="1">
    <source>
        <dbReference type="PROSITE" id="PS00125"/>
    </source>
</evidence>
<organism evidence="2 3">
    <name type="scientific">Thermaurantimonas aggregans</name>
    <dbReference type="NCBI Taxonomy" id="2173829"/>
    <lineage>
        <taxon>Bacteria</taxon>
        <taxon>Pseudomonadati</taxon>
        <taxon>Bacteroidota</taxon>
        <taxon>Flavobacteriia</taxon>
        <taxon>Flavobacteriales</taxon>
        <taxon>Schleiferiaceae</taxon>
        <taxon>Thermaurantimonas</taxon>
    </lineage>
</organism>
<dbReference type="InterPro" id="IPR006186">
    <property type="entry name" value="Ser/Thr-sp_prot-phosphatase"/>
</dbReference>
<dbReference type="InterPro" id="IPR029052">
    <property type="entry name" value="Metallo-depent_PP-like"/>
</dbReference>
<gene>
    <name evidence="2" type="ORF">JCM31826_19030</name>
</gene>
<accession>A0A401XN30</accession>